<accession>A0ABV4CVW8</accession>
<reference evidence="2 3" key="1">
    <citation type="submission" date="2024-03" db="EMBL/GenBank/DDBJ databases">
        <title>Mouse gut bacterial collection (mGBC) of GemPharmatech.</title>
        <authorList>
            <person name="He Y."/>
            <person name="Dong L."/>
            <person name="Wu D."/>
            <person name="Gao X."/>
            <person name="Lin Z."/>
        </authorList>
    </citation>
    <scope>NUCLEOTIDE SEQUENCE [LARGE SCALE GENOMIC DNA]</scope>
    <source>
        <strain evidence="2 3">54-13</strain>
    </source>
</reference>
<feature type="compositionally biased region" description="Low complexity" evidence="1">
    <location>
        <begin position="234"/>
        <end position="243"/>
    </location>
</feature>
<dbReference type="RefSeq" id="WP_135986220.1">
    <property type="nucleotide sequence ID" value="NZ_JBCLPP010000018.1"/>
</dbReference>
<sequence length="514" mass="56799">MKKFIFLLAGVAILTACQDNVIQPEQENIPAENPQNVQEGMQRIVASSPEEIELLIAQMGDGIQPASRAVSSATLSNNEEAFVSLVEANRQKVIASLTPIQLDSIANDEEELEFCPSDSVIADIQFAQLLNADREIQVGQTVYKYVPNGVAYTDVSHAADLRSIESVTSTIQVTPENEGQPMRVASNVDFRPIQYQLVQFEDRLVDGGGGGYTGGGSTGGNSSGGGSSNGGNTTGTSSSNGITLSNGTVIPMNDIRDINYYDKGDGNWLHRTWTGIWGRNVVAIKKFNKKKKLTMNFYDQNYIVYANIGTKLKMQKKVCGIWWNIKAQEMVQGWETVTIKYTMPQPSLPKFTNPFNNKNEYPTHAWNPFPYGKNNVLLFTIPYVNYDFTTNDLNKAFNAGLNFAWNKATGMVKGLINNDKSRAGLMAFNNKDTYVIYGPYSEGHTKKKSVETKFYAKWFPGTYEFGFSLGSSIKLVKVAFSGNDGVELYRGVVFGAIKYDGKWLAARITKNSDK</sequence>
<keyword evidence="3" id="KW-1185">Reference proteome</keyword>
<dbReference type="Proteomes" id="UP001565200">
    <property type="component" value="Unassembled WGS sequence"/>
</dbReference>
<dbReference type="EMBL" id="JBCLPP010000018">
    <property type="protein sequence ID" value="MEY8245535.1"/>
    <property type="molecule type" value="Genomic_DNA"/>
</dbReference>
<gene>
    <name evidence="2" type="ORF">AAK873_07885</name>
</gene>
<evidence type="ECO:0000256" key="1">
    <source>
        <dbReference type="SAM" id="MobiDB-lite"/>
    </source>
</evidence>
<evidence type="ECO:0000313" key="2">
    <source>
        <dbReference type="EMBL" id="MEY8245535.1"/>
    </source>
</evidence>
<evidence type="ECO:0000313" key="3">
    <source>
        <dbReference type="Proteomes" id="UP001565200"/>
    </source>
</evidence>
<feature type="compositionally biased region" description="Gly residues" evidence="1">
    <location>
        <begin position="209"/>
        <end position="233"/>
    </location>
</feature>
<dbReference type="PROSITE" id="PS51257">
    <property type="entry name" value="PROKAR_LIPOPROTEIN"/>
    <property type="match status" value="1"/>
</dbReference>
<name>A0ABV4CVW8_9BACT</name>
<organism evidence="2 3">
    <name type="scientific">Heminiphilus faecis</name>
    <dbReference type="NCBI Taxonomy" id="2601703"/>
    <lineage>
        <taxon>Bacteria</taxon>
        <taxon>Pseudomonadati</taxon>
        <taxon>Bacteroidota</taxon>
        <taxon>Bacteroidia</taxon>
        <taxon>Bacteroidales</taxon>
        <taxon>Muribaculaceae</taxon>
        <taxon>Heminiphilus</taxon>
    </lineage>
</organism>
<protein>
    <submittedName>
        <fullName evidence="2">Uncharacterized protein</fullName>
    </submittedName>
</protein>
<comment type="caution">
    <text evidence="2">The sequence shown here is derived from an EMBL/GenBank/DDBJ whole genome shotgun (WGS) entry which is preliminary data.</text>
</comment>
<proteinExistence type="predicted"/>
<feature type="region of interest" description="Disordered" evidence="1">
    <location>
        <begin position="209"/>
        <end position="243"/>
    </location>
</feature>